<dbReference type="Proteomes" id="UP000175971">
    <property type="component" value="Unassembled WGS sequence"/>
</dbReference>
<organism evidence="2 3">
    <name type="scientific">Streptomyces nanshensis</name>
    <dbReference type="NCBI Taxonomy" id="518642"/>
    <lineage>
        <taxon>Bacteria</taxon>
        <taxon>Bacillati</taxon>
        <taxon>Actinomycetota</taxon>
        <taxon>Actinomycetes</taxon>
        <taxon>Kitasatosporales</taxon>
        <taxon>Streptomycetaceae</taxon>
        <taxon>Streptomyces</taxon>
    </lineage>
</organism>
<dbReference type="PANTHER" id="PTHR33546:SF1">
    <property type="entry name" value="LARGE, MULTIFUNCTIONAL SECRETED PROTEIN"/>
    <property type="match status" value="1"/>
</dbReference>
<dbReference type="Gene3D" id="2.60.120.560">
    <property type="entry name" value="Exo-inulinase, domain 1"/>
    <property type="match status" value="1"/>
</dbReference>
<sequence>MSNGEMEIKDGDLRTKQGFEDFRAHVEFWLPNLPPDVTGQDRANSGVYLQERYEVQILDSYGDDTLADNEAGAIYTKKAPDVNAATPPETWQTYDITFRAARFDAAGNKTEDARISVVWNGVTVHDDVAVDGPTGGGAAEAATAGAIRLQDHGSKIRYRNVWVEPLT</sequence>
<dbReference type="GO" id="GO:0016787">
    <property type="term" value="F:hydrolase activity"/>
    <property type="evidence" value="ECO:0007669"/>
    <property type="project" value="InterPro"/>
</dbReference>
<accession>A0A1E7LHT0</accession>
<evidence type="ECO:0000313" key="2">
    <source>
        <dbReference type="EMBL" id="OEV15756.1"/>
    </source>
</evidence>
<keyword evidence="3" id="KW-1185">Reference proteome</keyword>
<gene>
    <name evidence="2" type="ORF">AN221_37910</name>
</gene>
<feature type="domain" description="3-keto-alpha-glucoside-1,2-lyase/3-keto-2-hydroxy-glucal hydratase" evidence="1">
    <location>
        <begin position="8"/>
        <end position="164"/>
    </location>
</feature>
<reference evidence="2 3" key="1">
    <citation type="journal article" date="2016" name="Front. Microbiol.">
        <title>Comparative Genomics Analysis of Streptomyces Species Reveals Their Adaptation to the Marine Environment and Their Diversity at the Genomic Level.</title>
        <authorList>
            <person name="Tian X."/>
            <person name="Zhang Z."/>
            <person name="Yang T."/>
            <person name="Chen M."/>
            <person name="Li J."/>
            <person name="Chen F."/>
            <person name="Yang J."/>
            <person name="Li W."/>
            <person name="Zhang B."/>
            <person name="Zhang Z."/>
            <person name="Wu J."/>
            <person name="Zhang C."/>
            <person name="Long L."/>
            <person name="Xiao J."/>
        </authorList>
    </citation>
    <scope>NUCLEOTIDE SEQUENCE [LARGE SCALE GENOMIC DNA]</scope>
    <source>
        <strain evidence="2 3">SCSIO M10372</strain>
    </source>
</reference>
<dbReference type="PATRIC" id="fig|518642.7.peg.981"/>
<evidence type="ECO:0000313" key="3">
    <source>
        <dbReference type="Proteomes" id="UP000175971"/>
    </source>
</evidence>
<comment type="caution">
    <text evidence="2">The sequence shown here is derived from an EMBL/GenBank/DDBJ whole genome shotgun (WGS) entry which is preliminary data.</text>
</comment>
<evidence type="ECO:0000259" key="1">
    <source>
        <dbReference type="Pfam" id="PF06439"/>
    </source>
</evidence>
<protein>
    <recommendedName>
        <fullName evidence="1">3-keto-alpha-glucoside-1,2-lyase/3-keto-2-hydroxy-glucal hydratase domain-containing protein</fullName>
    </recommendedName>
</protein>
<dbReference type="EMBL" id="LJGZ01000107">
    <property type="protein sequence ID" value="OEV15756.1"/>
    <property type="molecule type" value="Genomic_DNA"/>
</dbReference>
<dbReference type="Pfam" id="PF06439">
    <property type="entry name" value="3keto-disac_hyd"/>
    <property type="match status" value="1"/>
</dbReference>
<dbReference type="InterPro" id="IPR010496">
    <property type="entry name" value="AL/BT2_dom"/>
</dbReference>
<proteinExistence type="predicted"/>
<dbReference type="PANTHER" id="PTHR33546">
    <property type="entry name" value="LARGE, MULTIFUNCTIONAL SECRETED PROTEIN-RELATED"/>
    <property type="match status" value="1"/>
</dbReference>
<dbReference type="AlphaFoldDB" id="A0A1E7LHT0"/>
<name>A0A1E7LHT0_9ACTN</name>